<name>A0A5C3NSI4_9APHY</name>
<proteinExistence type="predicted"/>
<dbReference type="EMBL" id="ML211820">
    <property type="protein sequence ID" value="TFK80221.1"/>
    <property type="molecule type" value="Genomic_DNA"/>
</dbReference>
<accession>A0A5C3NSI4</accession>
<organism evidence="1 2">
    <name type="scientific">Polyporus arcularius HHB13444</name>
    <dbReference type="NCBI Taxonomy" id="1314778"/>
    <lineage>
        <taxon>Eukaryota</taxon>
        <taxon>Fungi</taxon>
        <taxon>Dikarya</taxon>
        <taxon>Basidiomycota</taxon>
        <taxon>Agaricomycotina</taxon>
        <taxon>Agaricomycetes</taxon>
        <taxon>Polyporales</taxon>
        <taxon>Polyporaceae</taxon>
        <taxon>Polyporus</taxon>
    </lineage>
</organism>
<keyword evidence="2" id="KW-1185">Reference proteome</keyword>
<evidence type="ECO:0000313" key="2">
    <source>
        <dbReference type="Proteomes" id="UP000308197"/>
    </source>
</evidence>
<dbReference type="Proteomes" id="UP000308197">
    <property type="component" value="Unassembled WGS sequence"/>
</dbReference>
<protein>
    <submittedName>
        <fullName evidence="1">Uncharacterized protein</fullName>
    </submittedName>
</protein>
<evidence type="ECO:0000313" key="1">
    <source>
        <dbReference type="EMBL" id="TFK80221.1"/>
    </source>
</evidence>
<dbReference type="AlphaFoldDB" id="A0A5C3NSI4"/>
<reference evidence="1 2" key="1">
    <citation type="journal article" date="2019" name="Nat. Ecol. Evol.">
        <title>Megaphylogeny resolves global patterns of mushroom evolution.</title>
        <authorList>
            <person name="Varga T."/>
            <person name="Krizsan K."/>
            <person name="Foldi C."/>
            <person name="Dima B."/>
            <person name="Sanchez-Garcia M."/>
            <person name="Sanchez-Ramirez S."/>
            <person name="Szollosi G.J."/>
            <person name="Szarkandi J.G."/>
            <person name="Papp V."/>
            <person name="Albert L."/>
            <person name="Andreopoulos W."/>
            <person name="Angelini C."/>
            <person name="Antonin V."/>
            <person name="Barry K.W."/>
            <person name="Bougher N.L."/>
            <person name="Buchanan P."/>
            <person name="Buyck B."/>
            <person name="Bense V."/>
            <person name="Catcheside P."/>
            <person name="Chovatia M."/>
            <person name="Cooper J."/>
            <person name="Damon W."/>
            <person name="Desjardin D."/>
            <person name="Finy P."/>
            <person name="Geml J."/>
            <person name="Haridas S."/>
            <person name="Hughes K."/>
            <person name="Justo A."/>
            <person name="Karasinski D."/>
            <person name="Kautmanova I."/>
            <person name="Kiss B."/>
            <person name="Kocsube S."/>
            <person name="Kotiranta H."/>
            <person name="LaButti K.M."/>
            <person name="Lechner B.E."/>
            <person name="Liimatainen K."/>
            <person name="Lipzen A."/>
            <person name="Lukacs Z."/>
            <person name="Mihaltcheva S."/>
            <person name="Morgado L.N."/>
            <person name="Niskanen T."/>
            <person name="Noordeloos M.E."/>
            <person name="Ohm R.A."/>
            <person name="Ortiz-Santana B."/>
            <person name="Ovrebo C."/>
            <person name="Racz N."/>
            <person name="Riley R."/>
            <person name="Savchenko A."/>
            <person name="Shiryaev A."/>
            <person name="Soop K."/>
            <person name="Spirin V."/>
            <person name="Szebenyi C."/>
            <person name="Tomsovsky M."/>
            <person name="Tulloss R.E."/>
            <person name="Uehling J."/>
            <person name="Grigoriev I.V."/>
            <person name="Vagvolgyi C."/>
            <person name="Papp T."/>
            <person name="Martin F.M."/>
            <person name="Miettinen O."/>
            <person name="Hibbett D.S."/>
            <person name="Nagy L.G."/>
        </authorList>
    </citation>
    <scope>NUCLEOTIDE SEQUENCE [LARGE SCALE GENOMIC DNA]</scope>
    <source>
        <strain evidence="1 2">HHB13444</strain>
    </source>
</reference>
<dbReference type="InParanoid" id="A0A5C3NSI4"/>
<sequence length="95" mass="10768">MRPSLRLPTSAQLAGSLAEQLRAQETRWIVALTSFRPQRRSVQHRDADCLDMICTHEHGTLTDPDCRLNGPTLFIIRFVTVLRGMLLHDTCILPS</sequence>
<gene>
    <name evidence="1" type="ORF">K466DRAFT_591980</name>
</gene>